<dbReference type="GO" id="GO:0030246">
    <property type="term" value="F:carbohydrate binding"/>
    <property type="evidence" value="ECO:0007669"/>
    <property type="project" value="TreeGrafter"/>
</dbReference>
<dbReference type="GO" id="GO:0042597">
    <property type="term" value="C:periplasmic space"/>
    <property type="evidence" value="ECO:0007669"/>
    <property type="project" value="UniProtKB-SubCell"/>
</dbReference>
<name>A0A1P8UQY3_9RHOB</name>
<keyword evidence="5" id="KW-1185">Reference proteome</keyword>
<dbReference type="KEGG" id="paby:Ga0080574_TMP1489"/>
<evidence type="ECO:0000313" key="4">
    <source>
        <dbReference type="EMBL" id="APZ51823.1"/>
    </source>
</evidence>
<dbReference type="PANTHER" id="PTHR33376:SF2">
    <property type="entry name" value="DICARBOXYLATE-BINDING PERIPLASMIC PROTEIN"/>
    <property type="match status" value="1"/>
</dbReference>
<dbReference type="GO" id="GO:0055085">
    <property type="term" value="P:transmembrane transport"/>
    <property type="evidence" value="ECO:0007669"/>
    <property type="project" value="InterPro"/>
</dbReference>
<dbReference type="InterPro" id="IPR018389">
    <property type="entry name" value="DctP_fam"/>
</dbReference>
<dbReference type="STRING" id="1250539.Ga0080574_TMP1489"/>
<evidence type="ECO:0000256" key="3">
    <source>
        <dbReference type="ARBA" id="ARBA00022764"/>
    </source>
</evidence>
<gene>
    <name evidence="4" type="ORF">Ga0080574_TMP1489</name>
</gene>
<dbReference type="Gene3D" id="3.40.190.170">
    <property type="entry name" value="Bacterial extracellular solute-binding protein, family 7"/>
    <property type="match status" value="1"/>
</dbReference>
<dbReference type="CDD" id="cd13603">
    <property type="entry name" value="PBP2_TRAP_Siap_TeaA_like"/>
    <property type="match status" value="1"/>
</dbReference>
<dbReference type="Proteomes" id="UP000187059">
    <property type="component" value="Chromosome"/>
</dbReference>
<protein>
    <submittedName>
        <fullName evidence="4">TRAP-type C4-dicarboxylate transport system, periplasmic component</fullName>
    </submittedName>
</protein>
<organism evidence="4 5">
    <name type="scientific">Salipiger abyssi</name>
    <dbReference type="NCBI Taxonomy" id="1250539"/>
    <lineage>
        <taxon>Bacteria</taxon>
        <taxon>Pseudomonadati</taxon>
        <taxon>Pseudomonadota</taxon>
        <taxon>Alphaproteobacteria</taxon>
        <taxon>Rhodobacterales</taxon>
        <taxon>Roseobacteraceae</taxon>
        <taxon>Salipiger</taxon>
    </lineage>
</organism>
<proteinExistence type="predicted"/>
<dbReference type="AlphaFoldDB" id="A0A1P8UQY3"/>
<dbReference type="EMBL" id="CP015093">
    <property type="protein sequence ID" value="APZ51823.1"/>
    <property type="molecule type" value="Genomic_DNA"/>
</dbReference>
<dbReference type="OrthoDB" id="9803763at2"/>
<evidence type="ECO:0000256" key="2">
    <source>
        <dbReference type="ARBA" id="ARBA00022729"/>
    </source>
</evidence>
<sequence>MKHLIACVFALTATHAGAEQYRLGLITPPPHQWTRTAEIIAAEIAERTDGAVEILVMPSGQLGSEARMLQQLQSGSLDFGMFTVGEFSNRDADYGVFLAPFIARDVEQARALLRGEVAGQLLDGFGHFGLKGLAWGMAGMREIVLAEPAETLADLAGQKIRTVPLAPELDFWRQIGAAPTPMPLPELYNAFANGQVDGMQIDFEGTWNSGYYEHAGQVIVSDHMMFPMAAVASGRRWQGMSAEHRAVVEEVFAEQIDAMVARYGEIDARYLGELEAAGVPITRVDADWFEPAVSDWYAAWREKTPLLEALEAEARR</sequence>
<comment type="subcellular location">
    <subcellularLocation>
        <location evidence="1">Periplasm</location>
    </subcellularLocation>
</comment>
<dbReference type="RefSeq" id="WP_076696655.1">
    <property type="nucleotide sequence ID" value="NZ_CP015093.1"/>
</dbReference>
<evidence type="ECO:0000256" key="1">
    <source>
        <dbReference type="ARBA" id="ARBA00004418"/>
    </source>
</evidence>
<keyword evidence="2" id="KW-0732">Signal</keyword>
<dbReference type="NCBIfam" id="NF037995">
    <property type="entry name" value="TRAP_S1"/>
    <property type="match status" value="1"/>
</dbReference>
<dbReference type="SUPFAM" id="SSF53850">
    <property type="entry name" value="Periplasmic binding protein-like II"/>
    <property type="match status" value="1"/>
</dbReference>
<dbReference type="PANTHER" id="PTHR33376">
    <property type="match status" value="1"/>
</dbReference>
<evidence type="ECO:0000313" key="5">
    <source>
        <dbReference type="Proteomes" id="UP000187059"/>
    </source>
</evidence>
<reference evidence="4 5" key="1">
    <citation type="submission" date="2016-04" db="EMBL/GenBank/DDBJ databases">
        <title>Deep-sea bacteria in the southern Pacific.</title>
        <authorList>
            <person name="Tang K."/>
        </authorList>
    </citation>
    <scope>NUCLEOTIDE SEQUENCE [LARGE SCALE GENOMIC DNA]</scope>
    <source>
        <strain evidence="4 5">JLT2014</strain>
    </source>
</reference>
<dbReference type="InterPro" id="IPR038404">
    <property type="entry name" value="TRAP_DctP_sf"/>
</dbReference>
<keyword evidence="3" id="KW-0574">Periplasm</keyword>
<accession>A0A1P8UQY3</accession>
<dbReference type="Pfam" id="PF03480">
    <property type="entry name" value="DctP"/>
    <property type="match status" value="1"/>
</dbReference>